<keyword evidence="3" id="KW-1185">Reference proteome</keyword>
<accession>A0AAD9Z667</accession>
<feature type="compositionally biased region" description="Basic and acidic residues" evidence="1">
    <location>
        <begin position="265"/>
        <end position="283"/>
    </location>
</feature>
<name>A0AAD9Z667_9ROSI</name>
<dbReference type="Proteomes" id="UP001281410">
    <property type="component" value="Unassembled WGS sequence"/>
</dbReference>
<feature type="region of interest" description="Disordered" evidence="1">
    <location>
        <begin position="257"/>
        <end position="283"/>
    </location>
</feature>
<reference evidence="2" key="1">
    <citation type="journal article" date="2023" name="Plant J.">
        <title>Genome sequences and population genomics provide insights into the demographic history, inbreeding, and mutation load of two 'living fossil' tree species of Dipteronia.</title>
        <authorList>
            <person name="Feng Y."/>
            <person name="Comes H.P."/>
            <person name="Chen J."/>
            <person name="Zhu S."/>
            <person name="Lu R."/>
            <person name="Zhang X."/>
            <person name="Li P."/>
            <person name="Qiu J."/>
            <person name="Olsen K.M."/>
            <person name="Qiu Y."/>
        </authorList>
    </citation>
    <scope>NUCLEOTIDE SEQUENCE</scope>
    <source>
        <strain evidence="2">NBL</strain>
    </source>
</reference>
<evidence type="ECO:0000256" key="1">
    <source>
        <dbReference type="SAM" id="MobiDB-lite"/>
    </source>
</evidence>
<dbReference type="PANTHER" id="PTHR48202">
    <property type="entry name" value="ALPHA/BETA-HYDROLASES SUPERFAMILY PROTEIN"/>
    <property type="match status" value="1"/>
</dbReference>
<protein>
    <recommendedName>
        <fullName evidence="4">Protein SERAC1</fullName>
    </recommendedName>
</protein>
<evidence type="ECO:0008006" key="4">
    <source>
        <dbReference type="Google" id="ProtNLM"/>
    </source>
</evidence>
<dbReference type="Gene3D" id="3.40.50.1820">
    <property type="entry name" value="alpha/beta hydrolase"/>
    <property type="match status" value="1"/>
</dbReference>
<evidence type="ECO:0000313" key="2">
    <source>
        <dbReference type="EMBL" id="KAK3172201.1"/>
    </source>
</evidence>
<dbReference type="AlphaFoldDB" id="A0AAD9Z667"/>
<organism evidence="2 3">
    <name type="scientific">Dipteronia sinensis</name>
    <dbReference type="NCBI Taxonomy" id="43782"/>
    <lineage>
        <taxon>Eukaryota</taxon>
        <taxon>Viridiplantae</taxon>
        <taxon>Streptophyta</taxon>
        <taxon>Embryophyta</taxon>
        <taxon>Tracheophyta</taxon>
        <taxon>Spermatophyta</taxon>
        <taxon>Magnoliopsida</taxon>
        <taxon>eudicotyledons</taxon>
        <taxon>Gunneridae</taxon>
        <taxon>Pentapetalae</taxon>
        <taxon>rosids</taxon>
        <taxon>malvids</taxon>
        <taxon>Sapindales</taxon>
        <taxon>Sapindaceae</taxon>
        <taxon>Hippocastanoideae</taxon>
        <taxon>Acereae</taxon>
        <taxon>Dipteronia</taxon>
    </lineage>
</organism>
<proteinExistence type="predicted"/>
<dbReference type="PANTHER" id="PTHR48202:SF1">
    <property type="entry name" value="ALPHA_BETA-HYDROLASES SUPERFAMILY PROTEIN"/>
    <property type="match status" value="1"/>
</dbReference>
<dbReference type="EMBL" id="JANJYJ010000698">
    <property type="protein sequence ID" value="KAK3172201.1"/>
    <property type="molecule type" value="Genomic_DNA"/>
</dbReference>
<evidence type="ECO:0000313" key="3">
    <source>
        <dbReference type="Proteomes" id="UP001281410"/>
    </source>
</evidence>
<sequence length="283" mass="31521">MASGANRSHIQELDQYENAVMTALTGHERSVKWHGSLVARLLLEDRNLPLRDSALTLRSPFIYGSSDVFTTNLTQWSGANLPLQEVSSMLLEKLVAAGIGRRPVVFVTHSMGGLVVKQMLHKAKSDNIVNLVNNTVGIVFYSCPHFGKQTCRYALIEELRSNSPRLVELNDYIRHLHKKGALDVLSFCEVMEDRGWAFWMEIVPIESAYPGFGELVQSSLDSKLTIQSKNNLKCSRRNSSPPLVLCSSTATTNSMAVISTSNGIGEKEKELQEGVSRREPRHH</sequence>
<dbReference type="InterPro" id="IPR029058">
    <property type="entry name" value="AB_hydrolase_fold"/>
</dbReference>
<comment type="caution">
    <text evidence="2">The sequence shown here is derived from an EMBL/GenBank/DDBJ whole genome shotgun (WGS) entry which is preliminary data.</text>
</comment>
<dbReference type="SUPFAM" id="SSF53474">
    <property type="entry name" value="alpha/beta-Hydrolases"/>
    <property type="match status" value="1"/>
</dbReference>
<gene>
    <name evidence="2" type="ORF">Dsin_033130</name>
</gene>